<keyword evidence="3" id="KW-1185">Reference proteome</keyword>
<dbReference type="AlphaFoldDB" id="A0AAD9IUT8"/>
<feature type="domain" description="Ig-like" evidence="1">
    <location>
        <begin position="32"/>
        <end position="130"/>
    </location>
</feature>
<dbReference type="InterPro" id="IPR007110">
    <property type="entry name" value="Ig-like_dom"/>
</dbReference>
<gene>
    <name evidence="2" type="ORF">LSH36_1280g00059</name>
</gene>
<dbReference type="Proteomes" id="UP001208570">
    <property type="component" value="Unassembled WGS sequence"/>
</dbReference>
<dbReference type="Pfam" id="PF13895">
    <property type="entry name" value="Ig_2"/>
    <property type="match status" value="1"/>
</dbReference>
<evidence type="ECO:0000313" key="2">
    <source>
        <dbReference type="EMBL" id="KAK2140670.1"/>
    </source>
</evidence>
<accession>A0AAD9IUT8</accession>
<evidence type="ECO:0000259" key="1">
    <source>
        <dbReference type="PROSITE" id="PS50835"/>
    </source>
</evidence>
<dbReference type="InterPro" id="IPR013783">
    <property type="entry name" value="Ig-like_fold"/>
</dbReference>
<dbReference type="Gene3D" id="2.60.40.10">
    <property type="entry name" value="Immunoglobulins"/>
    <property type="match status" value="1"/>
</dbReference>
<dbReference type="EMBL" id="JAODUP010001280">
    <property type="protein sequence ID" value="KAK2140670.1"/>
    <property type="molecule type" value="Genomic_DNA"/>
</dbReference>
<name>A0AAD9IUT8_9ANNE</name>
<dbReference type="SUPFAM" id="SSF48726">
    <property type="entry name" value="Immunoglobulin"/>
    <property type="match status" value="1"/>
</dbReference>
<organism evidence="2 3">
    <name type="scientific">Paralvinella palmiformis</name>
    <dbReference type="NCBI Taxonomy" id="53620"/>
    <lineage>
        <taxon>Eukaryota</taxon>
        <taxon>Metazoa</taxon>
        <taxon>Spiralia</taxon>
        <taxon>Lophotrochozoa</taxon>
        <taxon>Annelida</taxon>
        <taxon>Polychaeta</taxon>
        <taxon>Sedentaria</taxon>
        <taxon>Canalipalpata</taxon>
        <taxon>Terebellida</taxon>
        <taxon>Terebelliformia</taxon>
        <taxon>Alvinellidae</taxon>
        <taxon>Paralvinella</taxon>
    </lineage>
</organism>
<dbReference type="PROSITE" id="PS50835">
    <property type="entry name" value="IG_LIKE"/>
    <property type="match status" value="1"/>
</dbReference>
<protein>
    <recommendedName>
        <fullName evidence="1">Ig-like domain-containing protein</fullName>
    </recommendedName>
</protein>
<comment type="caution">
    <text evidence="2">The sequence shown here is derived from an EMBL/GenBank/DDBJ whole genome shotgun (WGS) entry which is preliminary data.</text>
</comment>
<dbReference type="InterPro" id="IPR036179">
    <property type="entry name" value="Ig-like_dom_sf"/>
</dbReference>
<evidence type="ECO:0000313" key="3">
    <source>
        <dbReference type="Proteomes" id="UP001208570"/>
    </source>
</evidence>
<reference evidence="2" key="1">
    <citation type="journal article" date="2023" name="Mol. Biol. Evol.">
        <title>Third-Generation Sequencing Reveals the Adaptive Role of the Epigenome in Three Deep-Sea Polychaetes.</title>
        <authorList>
            <person name="Perez M."/>
            <person name="Aroh O."/>
            <person name="Sun Y."/>
            <person name="Lan Y."/>
            <person name="Juniper S.K."/>
            <person name="Young C.R."/>
            <person name="Angers B."/>
            <person name="Qian P.Y."/>
        </authorList>
    </citation>
    <scope>NUCLEOTIDE SEQUENCE</scope>
    <source>
        <strain evidence="2">P08H-3</strain>
    </source>
</reference>
<sequence length="152" mass="17447">MTTSDITTGVKSPSHLIIRSQTQGWIILYDFPSTPVISKSTSEVVVTRVLVMTCSTRSTIILPDNIPSDLKPIMEYRWQRDNKNLTNDGRHILSGNTLIIEKVQRQDNNITYRCIAQESGSKFSRNKDITLDVFCKYKISYLFTNSYLFNNM</sequence>
<proteinExistence type="predicted"/>